<dbReference type="Gene3D" id="2.40.50.140">
    <property type="entry name" value="Nucleic acid-binding proteins"/>
    <property type="match status" value="1"/>
</dbReference>
<comment type="caution">
    <text evidence="2">The sequence shown here is derived from an EMBL/GenBank/DDBJ whole genome shotgun (WGS) entry which is preliminary data.</text>
</comment>
<protein>
    <recommendedName>
        <fullName evidence="1">Telomeric single stranded DNA binding POT1/Cdc13 domain-containing protein</fullName>
    </recommendedName>
</protein>
<accession>A0A0B2UMA2</accession>
<dbReference type="VEuPathDB" id="MicrosporidiaDB:M896_011470"/>
<dbReference type="GeneID" id="26260990"/>
<proteinExistence type="predicted"/>
<dbReference type="Pfam" id="PF02765">
    <property type="entry name" value="POT1"/>
    <property type="match status" value="1"/>
</dbReference>
<dbReference type="OrthoDB" id="2186770at2759"/>
<dbReference type="SMART" id="SM00976">
    <property type="entry name" value="Telo_bind"/>
    <property type="match status" value="1"/>
</dbReference>
<name>A0A0B2UMA2_9MICR</name>
<keyword evidence="3" id="KW-1185">Reference proteome</keyword>
<dbReference type="GO" id="GO:0000723">
    <property type="term" value="P:telomere maintenance"/>
    <property type="evidence" value="ECO:0007669"/>
    <property type="project" value="InterPro"/>
</dbReference>
<dbReference type="GO" id="GO:0000781">
    <property type="term" value="C:chromosome, telomeric region"/>
    <property type="evidence" value="ECO:0007669"/>
    <property type="project" value="InterPro"/>
</dbReference>
<dbReference type="AlphaFoldDB" id="A0A0B2UMA2"/>
<evidence type="ECO:0000259" key="1">
    <source>
        <dbReference type="SMART" id="SM00976"/>
    </source>
</evidence>
<evidence type="ECO:0000313" key="2">
    <source>
        <dbReference type="EMBL" id="KHN70493.1"/>
    </source>
</evidence>
<dbReference type="Proteomes" id="UP000031056">
    <property type="component" value="Unassembled WGS sequence"/>
</dbReference>
<dbReference type="GO" id="GO:0003677">
    <property type="term" value="F:DNA binding"/>
    <property type="evidence" value="ECO:0007669"/>
    <property type="project" value="InterPro"/>
</dbReference>
<dbReference type="InParanoid" id="A0A0B2UMA2"/>
<dbReference type="EMBL" id="JOKQ01000001">
    <property type="protein sequence ID" value="KHN70493.1"/>
    <property type="molecule type" value="Genomic_DNA"/>
</dbReference>
<evidence type="ECO:0000313" key="3">
    <source>
        <dbReference type="Proteomes" id="UP000031056"/>
    </source>
</evidence>
<dbReference type="HOGENOM" id="CLU_057562_0_0_1"/>
<organism evidence="2 3">
    <name type="scientific">Ordospora colligata OC4</name>
    <dbReference type="NCBI Taxonomy" id="1354746"/>
    <lineage>
        <taxon>Eukaryota</taxon>
        <taxon>Fungi</taxon>
        <taxon>Fungi incertae sedis</taxon>
        <taxon>Microsporidia</taxon>
        <taxon>Ordosporidae</taxon>
        <taxon>Ordospora</taxon>
    </lineage>
</organism>
<feature type="domain" description="Telomeric single stranded DNA binding POT1/Cdc13" evidence="1">
    <location>
        <begin position="16"/>
        <end position="146"/>
    </location>
</feature>
<dbReference type="InterPro" id="IPR012340">
    <property type="entry name" value="NA-bd_OB-fold"/>
</dbReference>
<gene>
    <name evidence="2" type="ORF">M896_011470</name>
</gene>
<dbReference type="STRING" id="1354746.A0A0B2UMA2"/>
<dbReference type="SUPFAM" id="SSF50249">
    <property type="entry name" value="Nucleic acid-binding proteins"/>
    <property type="match status" value="1"/>
</dbReference>
<reference evidence="2 3" key="1">
    <citation type="journal article" date="2014" name="MBio">
        <title>The Ordospora colligata genome; evolution of extreme reduction in microsporidia and host-to-parasite horizontal gene transfer.</title>
        <authorList>
            <person name="Pombert J.-F."/>
            <person name="Haag K.L."/>
            <person name="Beidas S."/>
            <person name="Ebert D."/>
            <person name="Keeling P.J."/>
        </authorList>
    </citation>
    <scope>NUCLEOTIDE SEQUENCE [LARGE SCALE GENOMIC DNA]</scope>
    <source>
        <strain evidence="2 3">OC4</strain>
    </source>
</reference>
<dbReference type="RefSeq" id="XP_014564535.1">
    <property type="nucleotide sequence ID" value="XM_014709049.1"/>
</dbReference>
<dbReference type="InterPro" id="IPR011564">
    <property type="entry name" value="Telomer_end-bd_POT1/Cdc13"/>
</dbReference>
<sequence length="401" mass="46357">MRVEDDMRDDTEDIEYKFILQMEYGVYCSMYGVVVGWTSSKKSKGSDYVMTIDVVDEEMQRLSVRIFSHTEIFAESLYVGDVVKIRNVKLYTQGKAIMGKRNEIDVVYRQGKQAGEFPSRSVMNLVNVFERSRRRFVKQRMISEIECGHRFDFCGELSDKRREMHNLVILEFIDYSHGACSLDMCKHMSCMVLVIKAWGEFSDRSEQCEIGSYYLIKNLKADEVGELAVASLSESSNGEIVKIRKHSPIWQDLELRRNEYQRKVVFGCNGGSELQPDVPIHMNDENRYSINPGVYRIKAQIRRCALFTNNTISICKSCGMIEESTAEKQMRTCMNHNVEQIRIARVIIWDGYTEIKVVCRGSIAERIIDNEIRGIKGQVYECVILNVEENNRVVSHLISIE</sequence>